<proteinExistence type="predicted"/>
<dbReference type="AlphaFoldDB" id="A0AAX4JYX7"/>
<evidence type="ECO:0000256" key="1">
    <source>
        <dbReference type="SAM" id="MobiDB-lite"/>
    </source>
</evidence>
<feature type="compositionally biased region" description="Basic and acidic residues" evidence="1">
    <location>
        <begin position="83"/>
        <end position="102"/>
    </location>
</feature>
<accession>A0AAX4JYX7</accession>
<feature type="region of interest" description="Disordered" evidence="1">
    <location>
        <begin position="353"/>
        <end position="379"/>
    </location>
</feature>
<dbReference type="GO" id="GO:0000444">
    <property type="term" value="C:MIS12/MIND type complex"/>
    <property type="evidence" value="ECO:0007669"/>
    <property type="project" value="InterPro"/>
</dbReference>
<dbReference type="GO" id="GO:0051301">
    <property type="term" value="P:cell division"/>
    <property type="evidence" value="ECO:0007669"/>
    <property type="project" value="InterPro"/>
</dbReference>
<feature type="compositionally biased region" description="Polar residues" evidence="1">
    <location>
        <begin position="129"/>
        <end position="145"/>
    </location>
</feature>
<dbReference type="EMBL" id="CP144104">
    <property type="protein sequence ID" value="WWC90557.1"/>
    <property type="molecule type" value="Genomic_DNA"/>
</dbReference>
<feature type="region of interest" description="Disordered" evidence="1">
    <location>
        <begin position="1"/>
        <end position="312"/>
    </location>
</feature>
<feature type="compositionally biased region" description="Low complexity" evidence="1">
    <location>
        <begin position="110"/>
        <end position="124"/>
    </location>
</feature>
<feature type="compositionally biased region" description="Polar residues" evidence="1">
    <location>
        <begin position="281"/>
        <end position="292"/>
    </location>
</feature>
<feature type="compositionally biased region" description="Polar residues" evidence="1">
    <location>
        <begin position="1"/>
        <end position="21"/>
    </location>
</feature>
<dbReference type="GeneID" id="91096163"/>
<evidence type="ECO:0000313" key="3">
    <source>
        <dbReference type="Proteomes" id="UP001355207"/>
    </source>
</evidence>
<feature type="region of interest" description="Disordered" evidence="1">
    <location>
        <begin position="400"/>
        <end position="421"/>
    </location>
</feature>
<dbReference type="RefSeq" id="XP_066077320.1">
    <property type="nucleotide sequence ID" value="XM_066221223.1"/>
</dbReference>
<dbReference type="PANTHER" id="PTHR14778">
    <property type="entry name" value="KINETOCHORE-ASSOCIATED PROTEIN DSN1 HOMOLOG"/>
    <property type="match status" value="1"/>
</dbReference>
<organism evidence="2 3">
    <name type="scientific">Kwoniella dendrophila CBS 6074</name>
    <dbReference type="NCBI Taxonomy" id="1295534"/>
    <lineage>
        <taxon>Eukaryota</taxon>
        <taxon>Fungi</taxon>
        <taxon>Dikarya</taxon>
        <taxon>Basidiomycota</taxon>
        <taxon>Agaricomycotina</taxon>
        <taxon>Tremellomycetes</taxon>
        <taxon>Tremellales</taxon>
        <taxon>Cryptococcaceae</taxon>
        <taxon>Kwoniella</taxon>
    </lineage>
</organism>
<reference evidence="2 3" key="1">
    <citation type="submission" date="2024-01" db="EMBL/GenBank/DDBJ databases">
        <title>Comparative genomics of Cryptococcus and Kwoniella reveals pathogenesis evolution and contrasting modes of karyotype evolution via chromosome fusion or intercentromeric recombination.</title>
        <authorList>
            <person name="Coelho M.A."/>
            <person name="David-Palma M."/>
            <person name="Shea T."/>
            <person name="Bowers K."/>
            <person name="McGinley-Smith S."/>
            <person name="Mohammad A.W."/>
            <person name="Gnirke A."/>
            <person name="Yurkov A.M."/>
            <person name="Nowrousian M."/>
            <person name="Sun S."/>
            <person name="Cuomo C.A."/>
            <person name="Heitman J."/>
        </authorList>
    </citation>
    <scope>NUCLEOTIDE SEQUENCE [LARGE SCALE GENOMIC DNA]</scope>
    <source>
        <strain evidence="2 3">CBS 6074</strain>
    </source>
</reference>
<dbReference type="Pfam" id="PF08202">
    <property type="entry name" value="MIS13"/>
    <property type="match status" value="1"/>
</dbReference>
<gene>
    <name evidence="2" type="ORF">L201_005493</name>
</gene>
<evidence type="ECO:0000313" key="2">
    <source>
        <dbReference type="EMBL" id="WWC90557.1"/>
    </source>
</evidence>
<feature type="compositionally biased region" description="Basic and acidic residues" evidence="1">
    <location>
        <begin position="368"/>
        <end position="379"/>
    </location>
</feature>
<feature type="compositionally biased region" description="Polar residues" evidence="1">
    <location>
        <begin position="664"/>
        <end position="682"/>
    </location>
</feature>
<keyword evidence="3" id="KW-1185">Reference proteome</keyword>
<protein>
    <recommendedName>
        <fullName evidence="4">Kinetochore protein Mis13/DSN1</fullName>
    </recommendedName>
</protein>
<name>A0AAX4JYX7_9TREE</name>
<feature type="region of interest" description="Disordered" evidence="1">
    <location>
        <begin position="642"/>
        <end position="702"/>
    </location>
</feature>
<dbReference type="PANTHER" id="PTHR14778:SF2">
    <property type="entry name" value="KINETOCHORE-ASSOCIATED PROTEIN DSN1 HOMOLOG"/>
    <property type="match status" value="1"/>
</dbReference>
<dbReference type="InterPro" id="IPR013218">
    <property type="entry name" value="Dsn1/Mis13"/>
</dbReference>
<evidence type="ECO:0008006" key="4">
    <source>
        <dbReference type="Google" id="ProtNLM"/>
    </source>
</evidence>
<feature type="compositionally biased region" description="Low complexity" evidence="1">
    <location>
        <begin position="222"/>
        <end position="239"/>
    </location>
</feature>
<dbReference type="Proteomes" id="UP001355207">
    <property type="component" value="Chromosome 7"/>
</dbReference>
<sequence>MATRTSTRPLTLNLDSMSNMMNGKRKSMATNKVIEEEEPDKKKRKPATKKQPAFKPQPVPITNSSDTPPDDNDEDLRLLPPPSERKIARRRESTRELRERQESPTPGVQNESNSSSSRSTSNNSKRIKTSSNGSGKDNNNTTTIRSRSKSVDPIRAAINTSDDPLEGVEETESMRATTTTIATTSLSSKSVSNRKSMISTITKSSEMELSKPSHPRPKSPPRRTFSSGPSASTSTSSNSKMEPPKQFIRKTRQSMGRTRVQELSKESVIPLMESETPVIRKNQQIRGQQARRSSLDHRGSRASSSWGRGEITMPHKNVDSKLFYRHIPSSYPEPIKARMLLVWCADRALQESLHVSSSSKRDKGKGKAKQDEGRTEEGDKMLNEIMDEFVREMNRGGVDTSVFGVPGQEPTVTGLKPHPRNVSNRKVEAATNADIKKFKGEKSQWTELVSRTRLKQEEVINQLEKKKAIGYSDPDMSQAEGWMKDALSVAEGILAQGDSELESKGEFDDVEFKVDTLHQTSHVALQYVLQSSRFLDGIFSSLTADLRTRDRLGFGSTSSSATILPENTNDDEGPDTISLLSKTMRSSSTSIPINDSNSDFSQNIKSDPISLLRLLASKEINNDENDEILQKAMQIPPVTLTSTTATSSNSNVNLTSATPRKQLLGNSIMTPGRNTGLNSQTPRSRRGLTPVGPSGSGSGSNE</sequence>
<feature type="compositionally biased region" description="Low complexity" evidence="1">
    <location>
        <begin position="642"/>
        <end position="658"/>
    </location>
</feature>
<feature type="compositionally biased region" description="Low complexity" evidence="1">
    <location>
        <begin position="174"/>
        <end position="199"/>
    </location>
</feature>
<dbReference type="GO" id="GO:0007059">
    <property type="term" value="P:chromosome segregation"/>
    <property type="evidence" value="ECO:0007669"/>
    <property type="project" value="InterPro"/>
</dbReference>